<feature type="region of interest" description="Disordered" evidence="1">
    <location>
        <begin position="47"/>
        <end position="68"/>
    </location>
</feature>
<evidence type="ECO:0000313" key="3">
    <source>
        <dbReference type="Proteomes" id="UP000030744"/>
    </source>
</evidence>
<feature type="compositionally biased region" description="Low complexity" evidence="1">
    <location>
        <begin position="47"/>
        <end position="62"/>
    </location>
</feature>
<name>U6K6X8_9EIME</name>
<proteinExistence type="predicted"/>
<dbReference type="EMBL" id="HG685645">
    <property type="protein sequence ID" value="CDJ33760.1"/>
    <property type="molecule type" value="Genomic_DNA"/>
</dbReference>
<protein>
    <submittedName>
        <fullName evidence="2">Uncharacterized protein</fullName>
    </submittedName>
</protein>
<evidence type="ECO:0000313" key="2">
    <source>
        <dbReference type="EMBL" id="CDJ33760.1"/>
    </source>
</evidence>
<evidence type="ECO:0000256" key="1">
    <source>
        <dbReference type="SAM" id="MobiDB-lite"/>
    </source>
</evidence>
<dbReference type="VEuPathDB" id="ToxoDB:EMH_0085210"/>
<keyword evidence="3" id="KW-1185">Reference proteome</keyword>
<reference evidence="2" key="1">
    <citation type="submission" date="2013-10" db="EMBL/GenBank/DDBJ databases">
        <title>Genomic analysis of the causative agents of coccidiosis in chickens.</title>
        <authorList>
            <person name="Reid A.J."/>
            <person name="Blake D."/>
            <person name="Billington K."/>
            <person name="Browne H."/>
            <person name="Dunn M."/>
            <person name="Hung S."/>
            <person name="Kawahara F."/>
            <person name="Miranda-Saavedra D."/>
            <person name="Mourier T."/>
            <person name="Nagra H."/>
            <person name="Otto T.D."/>
            <person name="Rawlings N."/>
            <person name="Sanchez A."/>
            <person name="Sanders M."/>
            <person name="Subramaniam C."/>
            <person name="Tay Y."/>
            <person name="Dear P."/>
            <person name="Doerig C."/>
            <person name="Gruber A."/>
            <person name="Parkinson J."/>
            <person name="Shirley M."/>
            <person name="Wan K.L."/>
            <person name="Berriman M."/>
            <person name="Tomley F."/>
            <person name="Pain A."/>
        </authorList>
    </citation>
    <scope>NUCLEOTIDE SEQUENCE [LARGE SCALE GENOMIC DNA]</scope>
    <source>
        <strain evidence="2">Houghton</strain>
    </source>
</reference>
<gene>
    <name evidence="2" type="ORF">EMH_0085210</name>
</gene>
<reference evidence="2" key="2">
    <citation type="submission" date="2013-10" db="EMBL/GenBank/DDBJ databases">
        <authorList>
            <person name="Aslett M."/>
        </authorList>
    </citation>
    <scope>NUCLEOTIDE SEQUENCE [LARGE SCALE GENOMIC DNA]</scope>
    <source>
        <strain evidence="2">Houghton</strain>
    </source>
</reference>
<sequence>MSPSLFSPDVALHNHWQRCRLLQLTPWLLPSLLRQLQQQRELQQQQQQQQQEAAAAAEKATASSVSPL</sequence>
<dbReference type="RefSeq" id="XP_013356323.1">
    <property type="nucleotide sequence ID" value="XM_013500869.1"/>
</dbReference>
<dbReference type="GeneID" id="25382876"/>
<organism evidence="2 3">
    <name type="scientific">Eimeria mitis</name>
    <dbReference type="NCBI Taxonomy" id="44415"/>
    <lineage>
        <taxon>Eukaryota</taxon>
        <taxon>Sar</taxon>
        <taxon>Alveolata</taxon>
        <taxon>Apicomplexa</taxon>
        <taxon>Conoidasida</taxon>
        <taxon>Coccidia</taxon>
        <taxon>Eucoccidiorida</taxon>
        <taxon>Eimeriorina</taxon>
        <taxon>Eimeriidae</taxon>
        <taxon>Eimeria</taxon>
    </lineage>
</organism>
<dbReference type="Proteomes" id="UP000030744">
    <property type="component" value="Unassembled WGS sequence"/>
</dbReference>
<dbReference type="AlphaFoldDB" id="U6K6X8"/>
<accession>U6K6X8</accession>